<accession>A0ACC2SJZ9</accession>
<dbReference type="Proteomes" id="UP001165960">
    <property type="component" value="Unassembled WGS sequence"/>
</dbReference>
<dbReference type="EMBL" id="QTSX02004998">
    <property type="protein sequence ID" value="KAJ9062608.1"/>
    <property type="molecule type" value="Genomic_DNA"/>
</dbReference>
<gene>
    <name evidence="1" type="ORF">DSO57_1008901</name>
</gene>
<sequence>MGHITVVKVMRRFGCPLTRKEAREISRYSEELEKMGVRLVGVGFDTSGASGFGLGGFWNGELFLDENRGVYDFFGLKRLGKLSSLIALLQKETRNLMSSAKDTCRGNASGDRFQLGGTFVIDKGGKVIFSHIQKDFADFSPMDDIIDVCQHEILRCSRIAFRATSFKKKPTLPFKGPHYKKQPSFNSKPRFEPATASLRYTTDNSTTNSTCSLETTLEDPHATPSYSFNLIQNENPKEYNYFSNSHLFHHPK</sequence>
<name>A0ACC2SJZ9_9FUNG</name>
<protein>
    <submittedName>
        <fullName evidence="1">Uncharacterized protein</fullName>
    </submittedName>
</protein>
<proteinExistence type="predicted"/>
<organism evidence="1 2">
    <name type="scientific">Entomophthora muscae</name>
    <dbReference type="NCBI Taxonomy" id="34485"/>
    <lineage>
        <taxon>Eukaryota</taxon>
        <taxon>Fungi</taxon>
        <taxon>Fungi incertae sedis</taxon>
        <taxon>Zoopagomycota</taxon>
        <taxon>Entomophthoromycotina</taxon>
        <taxon>Entomophthoromycetes</taxon>
        <taxon>Entomophthorales</taxon>
        <taxon>Entomophthoraceae</taxon>
        <taxon>Entomophthora</taxon>
    </lineage>
</organism>
<keyword evidence="2" id="KW-1185">Reference proteome</keyword>
<reference evidence="1" key="1">
    <citation type="submission" date="2022-04" db="EMBL/GenBank/DDBJ databases">
        <title>Genome of the entomopathogenic fungus Entomophthora muscae.</title>
        <authorList>
            <person name="Elya C."/>
            <person name="Lovett B.R."/>
            <person name="Lee E."/>
            <person name="Macias A.M."/>
            <person name="Hajek A.E."/>
            <person name="De Bivort B.L."/>
            <person name="Kasson M.T."/>
            <person name="De Fine Licht H.H."/>
            <person name="Stajich J.E."/>
        </authorList>
    </citation>
    <scope>NUCLEOTIDE SEQUENCE</scope>
    <source>
        <strain evidence="1">Berkeley</strain>
    </source>
</reference>
<evidence type="ECO:0000313" key="2">
    <source>
        <dbReference type="Proteomes" id="UP001165960"/>
    </source>
</evidence>
<comment type="caution">
    <text evidence="1">The sequence shown here is derived from an EMBL/GenBank/DDBJ whole genome shotgun (WGS) entry which is preliminary data.</text>
</comment>
<evidence type="ECO:0000313" key="1">
    <source>
        <dbReference type="EMBL" id="KAJ9062608.1"/>
    </source>
</evidence>